<name>A0A931ANN4_9FIRM</name>
<organism evidence="8 9">
    <name type="scientific">Halonatronomonas betaini</name>
    <dbReference type="NCBI Taxonomy" id="2778430"/>
    <lineage>
        <taxon>Bacteria</taxon>
        <taxon>Bacillati</taxon>
        <taxon>Bacillota</taxon>
        <taxon>Clostridia</taxon>
        <taxon>Halanaerobiales</taxon>
        <taxon>Halarsenatibacteraceae</taxon>
        <taxon>Halonatronomonas</taxon>
    </lineage>
</organism>
<dbReference type="Pfam" id="PF04205">
    <property type="entry name" value="FMN_bind"/>
    <property type="match status" value="3"/>
</dbReference>
<proteinExistence type="predicted"/>
<evidence type="ECO:0000313" key="9">
    <source>
        <dbReference type="Proteomes" id="UP000621436"/>
    </source>
</evidence>
<accession>A0A931ANN4</accession>
<dbReference type="PANTHER" id="PTHR36118:SF1">
    <property type="entry name" value="ION-TRANSLOCATING OXIDOREDUCTASE COMPLEX SUBUNIT G"/>
    <property type="match status" value="1"/>
</dbReference>
<sequence length="343" mass="36475">MFEKNMKSAVFFTAVLIFAFVFIFVIEGVEYGAVSPGDPDEEVAEVEEVDEEGEIFTASAEGYGGELTVEVEIADNQIIAVRVTEHSETDGLADPAIEDVPAAIVDSQSTDVDIVSGVTVTSEAIMEAVSKALEEAGFDPDAVEDEEPAEEPEEESRVIEGVAEGYGGDLVVEVELDADNKIIAINIIEHNETDDFADEALEEIPAAIIEAQSTDVDIVTGVTETSEAIMVAVANALEDEGIELGEAEDVDEEPEEAEEETRIVEGVAEGYGGDIIVEVELGPGDEILAINIIEHNETDGFADPAFEEIPDAIIEAQSTDVDIVTGVTETSEAIMEAVKSALE</sequence>
<dbReference type="AlphaFoldDB" id="A0A931ANN4"/>
<dbReference type="InterPro" id="IPR007329">
    <property type="entry name" value="FMN-bd"/>
</dbReference>
<gene>
    <name evidence="8" type="ORF">I0Q91_01090</name>
</gene>
<evidence type="ECO:0000256" key="2">
    <source>
        <dbReference type="ARBA" id="ARBA00022553"/>
    </source>
</evidence>
<dbReference type="InterPro" id="IPR010209">
    <property type="entry name" value="Ion_transpt_RnfG/RsxG"/>
</dbReference>
<dbReference type="GO" id="GO:0022900">
    <property type="term" value="P:electron transport chain"/>
    <property type="evidence" value="ECO:0007669"/>
    <property type="project" value="InterPro"/>
</dbReference>
<comment type="caution">
    <text evidence="8">The sequence shown here is derived from an EMBL/GenBank/DDBJ whole genome shotgun (WGS) entry which is preliminary data.</text>
</comment>
<feature type="domain" description="FMN-binding" evidence="7">
    <location>
        <begin position="165"/>
        <end position="240"/>
    </location>
</feature>
<dbReference type="GO" id="GO:0005886">
    <property type="term" value="C:plasma membrane"/>
    <property type="evidence" value="ECO:0007669"/>
    <property type="project" value="InterPro"/>
</dbReference>
<evidence type="ECO:0000256" key="3">
    <source>
        <dbReference type="ARBA" id="ARBA00022630"/>
    </source>
</evidence>
<keyword evidence="4" id="KW-0288">FMN</keyword>
<evidence type="ECO:0000256" key="5">
    <source>
        <dbReference type="ARBA" id="ARBA00022982"/>
    </source>
</evidence>
<keyword evidence="2" id="KW-0597">Phosphoprotein</keyword>
<reference evidence="8" key="1">
    <citation type="submission" date="2020-11" db="EMBL/GenBank/DDBJ databases">
        <title>Halonatronomonas betainensis gen. nov., sp. nov. a novel haloalkaliphilic representative of the family Halanaerobiacae capable of betaine degradation.</title>
        <authorList>
            <person name="Boltyanskaya Y."/>
            <person name="Kevbrin V."/>
            <person name="Detkova E."/>
            <person name="Grouzdev D.S."/>
            <person name="Koziaeva V."/>
            <person name="Zhilina T."/>
        </authorList>
    </citation>
    <scope>NUCLEOTIDE SEQUENCE</scope>
    <source>
        <strain evidence="8">Z-7014</strain>
    </source>
</reference>
<evidence type="ECO:0000313" key="8">
    <source>
        <dbReference type="EMBL" id="MBF8435662.1"/>
    </source>
</evidence>
<dbReference type="PANTHER" id="PTHR36118">
    <property type="entry name" value="ION-TRANSLOCATING OXIDOREDUCTASE COMPLEX SUBUNIT G"/>
    <property type="match status" value="1"/>
</dbReference>
<keyword evidence="3" id="KW-0285">Flavoprotein</keyword>
<evidence type="ECO:0000256" key="4">
    <source>
        <dbReference type="ARBA" id="ARBA00022643"/>
    </source>
</evidence>
<keyword evidence="5" id="KW-0249">Electron transport</keyword>
<feature type="domain" description="FMN-binding" evidence="7">
    <location>
        <begin position="270"/>
        <end position="342"/>
    </location>
</feature>
<dbReference type="Gene3D" id="3.90.1010.20">
    <property type="match status" value="3"/>
</dbReference>
<feature type="domain" description="FMN-binding" evidence="7">
    <location>
        <begin position="62"/>
        <end position="136"/>
    </location>
</feature>
<dbReference type="RefSeq" id="WP_270452308.1">
    <property type="nucleotide sequence ID" value="NZ_JADPIE010000001.1"/>
</dbReference>
<protein>
    <submittedName>
        <fullName evidence="8">FMN-binding protein</fullName>
    </submittedName>
</protein>
<keyword evidence="9" id="KW-1185">Reference proteome</keyword>
<feature type="compositionally biased region" description="Acidic residues" evidence="6">
    <location>
        <begin position="137"/>
        <end position="154"/>
    </location>
</feature>
<dbReference type="SMART" id="SM00900">
    <property type="entry name" value="FMN_bind"/>
    <property type="match status" value="3"/>
</dbReference>
<evidence type="ECO:0000256" key="6">
    <source>
        <dbReference type="SAM" id="MobiDB-lite"/>
    </source>
</evidence>
<evidence type="ECO:0000259" key="7">
    <source>
        <dbReference type="SMART" id="SM00900"/>
    </source>
</evidence>
<dbReference type="Proteomes" id="UP000621436">
    <property type="component" value="Unassembled WGS sequence"/>
</dbReference>
<evidence type="ECO:0000256" key="1">
    <source>
        <dbReference type="ARBA" id="ARBA00022448"/>
    </source>
</evidence>
<dbReference type="GO" id="GO:0009055">
    <property type="term" value="F:electron transfer activity"/>
    <property type="evidence" value="ECO:0007669"/>
    <property type="project" value="InterPro"/>
</dbReference>
<dbReference type="GO" id="GO:0010181">
    <property type="term" value="F:FMN binding"/>
    <property type="evidence" value="ECO:0007669"/>
    <property type="project" value="InterPro"/>
</dbReference>
<keyword evidence="1" id="KW-0813">Transport</keyword>
<dbReference type="EMBL" id="JADPIE010000001">
    <property type="protein sequence ID" value="MBF8435662.1"/>
    <property type="molecule type" value="Genomic_DNA"/>
</dbReference>
<feature type="region of interest" description="Disordered" evidence="6">
    <location>
        <begin position="137"/>
        <end position="157"/>
    </location>
</feature>